<gene>
    <name evidence="2" type="ORF">A3844_02845</name>
</gene>
<dbReference type="EMBL" id="LVWI01000001">
    <property type="protein sequence ID" value="OKP92066.1"/>
    <property type="molecule type" value="Genomic_DNA"/>
</dbReference>
<evidence type="ECO:0000313" key="3">
    <source>
        <dbReference type="Proteomes" id="UP000186058"/>
    </source>
</evidence>
<keyword evidence="1" id="KW-0732">Signal</keyword>
<keyword evidence="3" id="KW-1185">Reference proteome</keyword>
<evidence type="ECO:0000313" key="2">
    <source>
        <dbReference type="EMBL" id="OKP92066.1"/>
    </source>
</evidence>
<evidence type="ECO:0000256" key="1">
    <source>
        <dbReference type="SAM" id="SignalP"/>
    </source>
</evidence>
<proteinExistence type="predicted"/>
<organism evidence="2 3">
    <name type="scientific">Paenibacillus helianthi</name>
    <dbReference type="NCBI Taxonomy" id="1349432"/>
    <lineage>
        <taxon>Bacteria</taxon>
        <taxon>Bacillati</taxon>
        <taxon>Bacillota</taxon>
        <taxon>Bacilli</taxon>
        <taxon>Bacillales</taxon>
        <taxon>Paenibacillaceae</taxon>
        <taxon>Paenibacillus</taxon>
    </lineage>
</organism>
<dbReference type="PROSITE" id="PS51257">
    <property type="entry name" value="PROKAR_LIPOPROTEIN"/>
    <property type="match status" value="1"/>
</dbReference>
<dbReference type="Proteomes" id="UP000186058">
    <property type="component" value="Unassembled WGS sequence"/>
</dbReference>
<accession>A0ABX3EXT1</accession>
<feature type="chain" id="PRO_5045500886" evidence="1">
    <location>
        <begin position="21"/>
        <end position="71"/>
    </location>
</feature>
<comment type="caution">
    <text evidence="2">The sequence shown here is derived from an EMBL/GenBank/DDBJ whole genome shotgun (WGS) entry which is preliminary data.</text>
</comment>
<dbReference type="RefSeq" id="WP_074106531.1">
    <property type="nucleotide sequence ID" value="NZ_LVWI01000001.1"/>
</dbReference>
<name>A0ABX3EXT1_9BACL</name>
<reference evidence="2 3" key="1">
    <citation type="submission" date="2016-03" db="EMBL/GenBank/DDBJ databases">
        <authorList>
            <person name="Sant'Anna F.H."/>
            <person name="Ambrosini A."/>
            <person name="Souza R."/>
            <person name="Bach E."/>
            <person name="Fernandes G."/>
            <person name="Balsanelli E."/>
            <person name="Baura V.A."/>
            <person name="Souza E.M."/>
            <person name="Passaglia L."/>
        </authorList>
    </citation>
    <scope>NUCLEOTIDE SEQUENCE [LARGE SCALE GENOMIC DNA]</scope>
    <source>
        <strain evidence="2 3">P26E</strain>
    </source>
</reference>
<protein>
    <submittedName>
        <fullName evidence="2">Uncharacterized protein</fullName>
    </submittedName>
</protein>
<sequence length="71" mass="7783">MSRRLLVRAAVCLLVLMGMAGCAVRDEAPGVVELHRMSDLEGPLNPADNRLSPVLEDVYSRSIPENVYSTQ</sequence>
<feature type="signal peptide" evidence="1">
    <location>
        <begin position="1"/>
        <end position="20"/>
    </location>
</feature>